<organism evidence="2 3">
    <name type="scientific">Amphimedon queenslandica</name>
    <name type="common">Sponge</name>
    <dbReference type="NCBI Taxonomy" id="400682"/>
    <lineage>
        <taxon>Eukaryota</taxon>
        <taxon>Metazoa</taxon>
        <taxon>Porifera</taxon>
        <taxon>Demospongiae</taxon>
        <taxon>Heteroscleromorpha</taxon>
        <taxon>Haplosclerida</taxon>
        <taxon>Niphatidae</taxon>
        <taxon>Amphimedon</taxon>
    </lineage>
</organism>
<evidence type="ECO:0000313" key="2">
    <source>
        <dbReference type="EnsemblMetazoa" id="XP_011406824.2"/>
    </source>
</evidence>
<dbReference type="AlphaFoldDB" id="A0AAN0IR50"/>
<feature type="domain" description="DUF4371" evidence="1">
    <location>
        <begin position="99"/>
        <end position="315"/>
    </location>
</feature>
<name>A0AAN0IR50_AMPQE</name>
<dbReference type="RefSeq" id="XP_011406824.2">
    <property type="nucleotide sequence ID" value="XM_011408522.2"/>
</dbReference>
<dbReference type="SUPFAM" id="SSF53098">
    <property type="entry name" value="Ribonuclease H-like"/>
    <property type="match status" value="1"/>
</dbReference>
<proteinExistence type="predicted"/>
<keyword evidence="3" id="KW-1185">Reference proteome</keyword>
<dbReference type="PANTHER" id="PTHR45749:SF21">
    <property type="entry name" value="DUF4371 DOMAIN-CONTAINING PROTEIN"/>
    <property type="match status" value="1"/>
</dbReference>
<dbReference type="KEGG" id="aqu:105314378"/>
<dbReference type="InterPro" id="IPR025398">
    <property type="entry name" value="DUF4371"/>
</dbReference>
<protein>
    <recommendedName>
        <fullName evidence="1">DUF4371 domain-containing protein</fullName>
    </recommendedName>
</protein>
<dbReference type="EnsemblMetazoa" id="XM_011408522.2">
    <property type="protein sequence ID" value="XP_011406824.2"/>
    <property type="gene ID" value="LOC105314378"/>
</dbReference>
<dbReference type="Proteomes" id="UP000007879">
    <property type="component" value="Unassembled WGS sequence"/>
</dbReference>
<dbReference type="Pfam" id="PF14291">
    <property type="entry name" value="DUF4371"/>
    <property type="match status" value="1"/>
</dbReference>
<reference evidence="2" key="2">
    <citation type="submission" date="2024-06" db="UniProtKB">
        <authorList>
            <consortium name="EnsemblMetazoa"/>
        </authorList>
    </citation>
    <scope>IDENTIFICATION</scope>
</reference>
<reference evidence="3" key="1">
    <citation type="journal article" date="2010" name="Nature">
        <title>The Amphimedon queenslandica genome and the evolution of animal complexity.</title>
        <authorList>
            <person name="Srivastava M."/>
            <person name="Simakov O."/>
            <person name="Chapman J."/>
            <person name="Fahey B."/>
            <person name="Gauthier M.E."/>
            <person name="Mitros T."/>
            <person name="Richards G.S."/>
            <person name="Conaco C."/>
            <person name="Dacre M."/>
            <person name="Hellsten U."/>
            <person name="Larroux C."/>
            <person name="Putnam N.H."/>
            <person name="Stanke M."/>
            <person name="Adamska M."/>
            <person name="Darling A."/>
            <person name="Degnan S.M."/>
            <person name="Oakley T.H."/>
            <person name="Plachetzki D.C."/>
            <person name="Zhai Y."/>
            <person name="Adamski M."/>
            <person name="Calcino A."/>
            <person name="Cummins S.F."/>
            <person name="Goodstein D.M."/>
            <person name="Harris C."/>
            <person name="Jackson D.J."/>
            <person name="Leys S.P."/>
            <person name="Shu S."/>
            <person name="Woodcroft B.J."/>
            <person name="Vervoort M."/>
            <person name="Kosik K.S."/>
            <person name="Manning G."/>
            <person name="Degnan B.M."/>
            <person name="Rokhsar D.S."/>
        </authorList>
    </citation>
    <scope>NUCLEOTIDE SEQUENCE [LARGE SCALE GENOMIC DNA]</scope>
</reference>
<dbReference type="GeneID" id="105314378"/>
<evidence type="ECO:0000313" key="3">
    <source>
        <dbReference type="Proteomes" id="UP000007879"/>
    </source>
</evidence>
<dbReference type="InterPro" id="IPR012337">
    <property type="entry name" value="RNaseH-like_sf"/>
</dbReference>
<sequence>MERDTEDLDRIRLESQAANEETEAYVQFEHYSGLRRWLVPHLSEAFDLSSACNEVSLSEWGPLPEFSLLSSAHSEESVLESAVCPLVIKQQTVMDAAVATTGFSNWKKAIERFNKHEKSASHHQAVDLIKRIAKSTANIGNKISTLYAKHKSYNRALLQIIISSIRYLSRQGIALRGRYKSGDDNLLLKLRTHNIPQLTRWMEKRQDKFTIPNIQNKILKMALTIQQEKKRSVWEVVYNYGFETTDISNTEQMVFCLRYVDCLDVNEEFIGLQSLESTTAEVVISFIKDILLRMDLRTENCRGQCYDEASTMAGHKSEVAKGIMELEPRALHTLCCGHALNIAVQDSIKHVKLMKDTLDTTHEIMKLIKKSPKREAIFKSISTFESPSIRTLCPTRWTVRTEALVSISENYEACLSTWEVAKESTKETEMKARILGV</sequence>
<evidence type="ECO:0000259" key="1">
    <source>
        <dbReference type="Pfam" id="PF14291"/>
    </source>
</evidence>
<accession>A0AAN0IR50</accession>
<dbReference type="PANTHER" id="PTHR45749">
    <property type="match status" value="1"/>
</dbReference>